<gene>
    <name evidence="2" type="ORF">SAMN05216167_10343</name>
</gene>
<sequence>MNKFCLTAVLCLLFCSFATAQAIDYKNSIRVGIDYMSLDAPDDLGIRYVARYARHLANDRIVLEGSFGYLCIENRRLVFNNFYFTGRPRQRVTADLTVSFDFLRDARHALRLGGGPSVWYRKDDRLREARSIVDQNGQITGVTILNEKVDEANFGYHLAAEYEYIIGARTTLAAQVGMANLARAGISSIVGINVGYRF</sequence>
<dbReference type="OrthoDB" id="954358at2"/>
<evidence type="ECO:0000313" key="2">
    <source>
        <dbReference type="EMBL" id="SFD02855.1"/>
    </source>
</evidence>
<keyword evidence="1" id="KW-0732">Signal</keyword>
<evidence type="ECO:0000256" key="1">
    <source>
        <dbReference type="SAM" id="SignalP"/>
    </source>
</evidence>
<dbReference type="STRING" id="662367.SAMN05216167_10343"/>
<evidence type="ECO:0008006" key="4">
    <source>
        <dbReference type="Google" id="ProtNLM"/>
    </source>
</evidence>
<reference evidence="2 3" key="1">
    <citation type="submission" date="2016-10" db="EMBL/GenBank/DDBJ databases">
        <authorList>
            <person name="de Groot N.N."/>
        </authorList>
    </citation>
    <scope>NUCLEOTIDE SEQUENCE [LARGE SCALE GENOMIC DNA]</scope>
    <source>
        <strain evidence="2 3">DSM 26130</strain>
    </source>
</reference>
<accession>A0A1I1NZE4</accession>
<dbReference type="RefSeq" id="WP_093825303.1">
    <property type="nucleotide sequence ID" value="NZ_FOLQ01000003.1"/>
</dbReference>
<protein>
    <recommendedName>
        <fullName evidence="4">Outer membrane protein beta-barrel domain-containing protein</fullName>
    </recommendedName>
</protein>
<dbReference type="EMBL" id="FOLQ01000003">
    <property type="protein sequence ID" value="SFD02855.1"/>
    <property type="molecule type" value="Genomic_DNA"/>
</dbReference>
<evidence type="ECO:0000313" key="3">
    <source>
        <dbReference type="Proteomes" id="UP000198598"/>
    </source>
</evidence>
<dbReference type="Proteomes" id="UP000198598">
    <property type="component" value="Unassembled WGS sequence"/>
</dbReference>
<proteinExistence type="predicted"/>
<organism evidence="2 3">
    <name type="scientific">Spirosoma endophyticum</name>
    <dbReference type="NCBI Taxonomy" id="662367"/>
    <lineage>
        <taxon>Bacteria</taxon>
        <taxon>Pseudomonadati</taxon>
        <taxon>Bacteroidota</taxon>
        <taxon>Cytophagia</taxon>
        <taxon>Cytophagales</taxon>
        <taxon>Cytophagaceae</taxon>
        <taxon>Spirosoma</taxon>
    </lineage>
</organism>
<name>A0A1I1NZE4_9BACT</name>
<dbReference type="AlphaFoldDB" id="A0A1I1NZE4"/>
<feature type="chain" id="PRO_5011658226" description="Outer membrane protein beta-barrel domain-containing protein" evidence="1">
    <location>
        <begin position="21"/>
        <end position="198"/>
    </location>
</feature>
<feature type="signal peptide" evidence="1">
    <location>
        <begin position="1"/>
        <end position="20"/>
    </location>
</feature>
<keyword evidence="3" id="KW-1185">Reference proteome</keyword>